<dbReference type="EMBL" id="QZBT01000032">
    <property type="protein sequence ID" value="THZ85517.1"/>
    <property type="molecule type" value="Genomic_DNA"/>
</dbReference>
<dbReference type="Pfam" id="PF05839">
    <property type="entry name" value="Apc13p"/>
    <property type="match status" value="1"/>
</dbReference>
<reference evidence="7 8" key="1">
    <citation type="submission" date="2018-10" db="EMBL/GenBank/DDBJ databases">
        <title>Fifty Aureobasidium pullulans genomes reveal a recombining polyextremotolerant generalist.</title>
        <authorList>
            <person name="Gostincar C."/>
            <person name="Turk M."/>
            <person name="Zajc J."/>
            <person name="Gunde-Cimerman N."/>
        </authorList>
    </citation>
    <scope>NUCLEOTIDE SEQUENCE [LARGE SCALE GENOMIC DNA]</scope>
    <source>
        <strain evidence="7 8">EXF-3403</strain>
    </source>
</reference>
<evidence type="ECO:0000256" key="6">
    <source>
        <dbReference type="SAM" id="MobiDB-lite"/>
    </source>
</evidence>
<protein>
    <submittedName>
        <fullName evidence="7">Uncharacterized protein</fullName>
    </submittedName>
</protein>
<dbReference type="GO" id="GO:0051301">
    <property type="term" value="P:cell division"/>
    <property type="evidence" value="ECO:0007669"/>
    <property type="project" value="UniProtKB-KW"/>
</dbReference>
<keyword evidence="2" id="KW-0132">Cell division</keyword>
<gene>
    <name evidence="7" type="ORF">D6C84_03270</name>
</gene>
<dbReference type="Proteomes" id="UP000310039">
    <property type="component" value="Unassembled WGS sequence"/>
</dbReference>
<dbReference type="PANTHER" id="PTHR28526">
    <property type="entry name" value="ANAPHASE-PROMOTING COMPLEX SUBUNIT 13"/>
    <property type="match status" value="1"/>
</dbReference>
<evidence type="ECO:0000256" key="3">
    <source>
        <dbReference type="ARBA" id="ARBA00022776"/>
    </source>
</evidence>
<sequence length="433" mass="48376">MTKDSSHTYIHLHRSHHADLLEDFNRTHLPHEEIYVPPQHQPLNPDDEDDVVPEQHAAFGIQRATQRQQEPAWRDLGLDRILNEGPPKTQKQNEQLSKFTLTKANIDIKPRSPAQEKGQPCNIMAKNVRDKRAAAQKKAAEVKARATKPLATEKKPDTENKEPKTDEENDHTSEEGPDITGKDPGIADTTPDARGRAVQRRRGVSSSAHTSRPPSAATTSTRATTRSQSRMGWKPVHVPVPDEEETIPAKTPPEADITQESANNPDVAAEVESEVERLPRKSPSERVGYFYLDDPEGDLSKLSKTFKTYGRVVSFTPESYLGWAEFESTEVRNKIVKASPHTLDRKKVVVEQKMRSYKGVHAKEQAKLDSEQEQSRKPPQVLTSLAVQDAAMRLQGALTEVNTVSIRMGHGTLSQSEIDHSLAQAMLHLLDLT</sequence>
<keyword evidence="5" id="KW-0131">Cell cycle</keyword>
<feature type="compositionally biased region" description="Basic and acidic residues" evidence="6">
    <location>
        <begin position="127"/>
        <end position="144"/>
    </location>
</feature>
<keyword evidence="3" id="KW-0498">Mitosis</keyword>
<evidence type="ECO:0000313" key="7">
    <source>
        <dbReference type="EMBL" id="THZ85517.1"/>
    </source>
</evidence>
<evidence type="ECO:0000313" key="8">
    <source>
        <dbReference type="Proteomes" id="UP000310039"/>
    </source>
</evidence>
<feature type="compositionally biased region" description="Low complexity" evidence="6">
    <location>
        <begin position="204"/>
        <end position="230"/>
    </location>
</feature>
<evidence type="ECO:0000256" key="1">
    <source>
        <dbReference type="ARBA" id="ARBA00006940"/>
    </source>
</evidence>
<dbReference type="GO" id="GO:0005680">
    <property type="term" value="C:anaphase-promoting complex"/>
    <property type="evidence" value="ECO:0007669"/>
    <property type="project" value="InterPro"/>
</dbReference>
<organism evidence="7 8">
    <name type="scientific">Aureobasidium pullulans</name>
    <name type="common">Black yeast</name>
    <name type="synonym">Pullularia pullulans</name>
    <dbReference type="NCBI Taxonomy" id="5580"/>
    <lineage>
        <taxon>Eukaryota</taxon>
        <taxon>Fungi</taxon>
        <taxon>Dikarya</taxon>
        <taxon>Ascomycota</taxon>
        <taxon>Pezizomycotina</taxon>
        <taxon>Dothideomycetes</taxon>
        <taxon>Dothideomycetidae</taxon>
        <taxon>Dothideales</taxon>
        <taxon>Saccotheciaceae</taxon>
        <taxon>Aureobasidium</taxon>
    </lineage>
</organism>
<dbReference type="InterPro" id="IPR008401">
    <property type="entry name" value="Apc13"/>
</dbReference>
<comment type="caution">
    <text evidence="7">The sequence shown here is derived from an EMBL/GenBank/DDBJ whole genome shotgun (WGS) entry which is preliminary data.</text>
</comment>
<comment type="similarity">
    <text evidence="1">Belongs to the APC13 family.</text>
</comment>
<evidence type="ECO:0000256" key="4">
    <source>
        <dbReference type="ARBA" id="ARBA00022786"/>
    </source>
</evidence>
<name>A0A4S9Y1D8_AURPU</name>
<feature type="region of interest" description="Disordered" evidence="6">
    <location>
        <begin position="360"/>
        <end position="379"/>
    </location>
</feature>
<feature type="compositionally biased region" description="Basic and acidic residues" evidence="6">
    <location>
        <begin position="361"/>
        <end position="376"/>
    </location>
</feature>
<feature type="compositionally biased region" description="Basic and acidic residues" evidence="6">
    <location>
        <begin position="151"/>
        <end position="174"/>
    </location>
</feature>
<keyword evidence="4" id="KW-0833">Ubl conjugation pathway</keyword>
<proteinExistence type="inferred from homology"/>
<dbReference type="AlphaFoldDB" id="A0A4S9Y1D8"/>
<evidence type="ECO:0000256" key="2">
    <source>
        <dbReference type="ARBA" id="ARBA00022618"/>
    </source>
</evidence>
<dbReference type="PANTHER" id="PTHR28526:SF1">
    <property type="entry name" value="ANAPHASE-PROMOTING COMPLEX SUBUNIT 13"/>
    <property type="match status" value="1"/>
</dbReference>
<evidence type="ECO:0000256" key="5">
    <source>
        <dbReference type="ARBA" id="ARBA00023306"/>
    </source>
</evidence>
<feature type="region of interest" description="Disordered" evidence="6">
    <location>
        <begin position="103"/>
        <end position="280"/>
    </location>
</feature>
<accession>A0A4S9Y1D8</accession>